<reference evidence="2" key="1">
    <citation type="journal article" date="2019" name="Int. J. Syst. Evol. Microbiol.">
        <title>The Global Catalogue of Microorganisms (GCM) 10K type strain sequencing project: providing services to taxonomists for standard genome sequencing and annotation.</title>
        <authorList>
            <consortium name="The Broad Institute Genomics Platform"/>
            <consortium name="The Broad Institute Genome Sequencing Center for Infectious Disease"/>
            <person name="Wu L."/>
            <person name="Ma J."/>
        </authorList>
    </citation>
    <scope>NUCLEOTIDE SEQUENCE [LARGE SCALE GENOMIC DNA]</scope>
    <source>
        <strain evidence="2">LMG 29247</strain>
    </source>
</reference>
<organism evidence="1 2">
    <name type="scientific">Ottowia flava</name>
    <dbReference type="NCBI Taxonomy" id="2675430"/>
    <lineage>
        <taxon>Bacteria</taxon>
        <taxon>Pseudomonadati</taxon>
        <taxon>Pseudomonadota</taxon>
        <taxon>Betaproteobacteria</taxon>
        <taxon>Burkholderiales</taxon>
        <taxon>Comamonadaceae</taxon>
        <taxon>Ottowia</taxon>
    </lineage>
</organism>
<evidence type="ECO:0000313" key="2">
    <source>
        <dbReference type="Proteomes" id="UP001597304"/>
    </source>
</evidence>
<evidence type="ECO:0000313" key="1">
    <source>
        <dbReference type="EMBL" id="MFD1710764.1"/>
    </source>
</evidence>
<accession>A0ABW4KSM7</accession>
<sequence>MKKGRASSVTRPEPTIYGNCDSWNSIVGKKGSDLGPNRRQIPALHLDNEKFFTGYQQVIPDTCSFRRIEQQDSFSAAEKA</sequence>
<dbReference type="RefSeq" id="WP_147911704.1">
    <property type="nucleotide sequence ID" value="NZ_JBHUEJ010000019.1"/>
</dbReference>
<name>A0ABW4KSM7_9BURK</name>
<dbReference type="EMBL" id="JBHUEJ010000019">
    <property type="protein sequence ID" value="MFD1710764.1"/>
    <property type="molecule type" value="Genomic_DNA"/>
</dbReference>
<keyword evidence="2" id="KW-1185">Reference proteome</keyword>
<dbReference type="Proteomes" id="UP001597304">
    <property type="component" value="Unassembled WGS sequence"/>
</dbReference>
<protein>
    <submittedName>
        <fullName evidence="1">Uncharacterized protein</fullName>
    </submittedName>
</protein>
<gene>
    <name evidence="1" type="ORF">ACFSF0_09120</name>
</gene>
<comment type="caution">
    <text evidence="1">The sequence shown here is derived from an EMBL/GenBank/DDBJ whole genome shotgun (WGS) entry which is preliminary data.</text>
</comment>
<proteinExistence type="predicted"/>